<feature type="domain" description="Protein translocase subunit SecDF P1" evidence="13">
    <location>
        <begin position="250"/>
        <end position="308"/>
    </location>
</feature>
<proteinExistence type="inferred from homology"/>
<feature type="transmembrane region" description="Helical" evidence="9">
    <location>
        <begin position="552"/>
        <end position="575"/>
    </location>
</feature>
<dbReference type="RefSeq" id="WP_237464860.1">
    <property type="nucleotide sequence ID" value="NZ_CAKLDI010000001.1"/>
</dbReference>
<evidence type="ECO:0000256" key="8">
    <source>
        <dbReference type="ARBA" id="ARBA00023136"/>
    </source>
</evidence>
<feature type="transmembrane region" description="Helical" evidence="9">
    <location>
        <begin position="37"/>
        <end position="56"/>
    </location>
</feature>
<evidence type="ECO:0000259" key="13">
    <source>
        <dbReference type="Pfam" id="PF21760"/>
    </source>
</evidence>
<dbReference type="InterPro" id="IPR027398">
    <property type="entry name" value="SecD-TM"/>
</dbReference>
<comment type="caution">
    <text evidence="15">The sequence shown here is derived from an EMBL/GenBank/DDBJ whole genome shotgun (WGS) entry which is preliminary data.</text>
</comment>
<dbReference type="InterPro" id="IPR055344">
    <property type="entry name" value="SecD_SecF_C_bact"/>
</dbReference>
<evidence type="ECO:0000256" key="9">
    <source>
        <dbReference type="HAMAP-Rule" id="MF_01463"/>
    </source>
</evidence>
<evidence type="ECO:0000256" key="10">
    <source>
        <dbReference type="SAM" id="MobiDB-lite"/>
    </source>
</evidence>
<feature type="compositionally biased region" description="Basic residues" evidence="10">
    <location>
        <begin position="9"/>
        <end position="22"/>
    </location>
</feature>
<evidence type="ECO:0000256" key="4">
    <source>
        <dbReference type="ARBA" id="ARBA00022692"/>
    </source>
</evidence>
<evidence type="ECO:0000256" key="5">
    <source>
        <dbReference type="ARBA" id="ARBA00022927"/>
    </source>
</evidence>
<feature type="transmembrane region" description="Helical" evidence="9">
    <location>
        <begin position="454"/>
        <end position="475"/>
    </location>
</feature>
<evidence type="ECO:0000313" key="16">
    <source>
        <dbReference type="Proteomes" id="UP000838672"/>
    </source>
</evidence>
<keyword evidence="8 9" id="KW-0472">Membrane</keyword>
<dbReference type="NCBIfam" id="TIGR00916">
    <property type="entry name" value="2A0604s01"/>
    <property type="match status" value="1"/>
</dbReference>
<keyword evidence="5 9" id="KW-0653">Protein transport</keyword>
<dbReference type="Proteomes" id="UP000838672">
    <property type="component" value="Unassembled WGS sequence"/>
</dbReference>
<keyword evidence="3 9" id="KW-1003">Cell membrane</keyword>
<dbReference type="Pfam" id="PF02355">
    <property type="entry name" value="SecD_SecF_C"/>
    <property type="match status" value="1"/>
</dbReference>
<feature type="transmembrane region" description="Helical" evidence="9">
    <location>
        <begin position="482"/>
        <end position="505"/>
    </location>
</feature>
<feature type="domain" description="Protein export membrane protein SecD/SecF C-terminal" evidence="11">
    <location>
        <begin position="437"/>
        <end position="604"/>
    </location>
</feature>
<accession>A0ABN8DTV7</accession>
<dbReference type="PANTHER" id="PTHR30081:SF13">
    <property type="entry name" value="PROTEIN TRANSLOCASE SUBUNIT SECD"/>
    <property type="match status" value="1"/>
</dbReference>
<comment type="subunit">
    <text evidence="9">Forms a complex with SecF. Part of the essential Sec protein translocation apparatus which comprises SecA, SecYEG and auxiliary proteins SecDF-YajC and YidC.</text>
</comment>
<evidence type="ECO:0000256" key="1">
    <source>
        <dbReference type="ARBA" id="ARBA00004651"/>
    </source>
</evidence>
<dbReference type="EMBL" id="CAKLDI010000001">
    <property type="protein sequence ID" value="CAH0532812.1"/>
    <property type="molecule type" value="Genomic_DNA"/>
</dbReference>
<evidence type="ECO:0000313" key="15">
    <source>
        <dbReference type="EMBL" id="CAH0532812.1"/>
    </source>
</evidence>
<evidence type="ECO:0000259" key="12">
    <source>
        <dbReference type="Pfam" id="PF13721"/>
    </source>
</evidence>
<dbReference type="SUPFAM" id="SSF82866">
    <property type="entry name" value="Multidrug efflux transporter AcrB transmembrane domain"/>
    <property type="match status" value="1"/>
</dbReference>
<evidence type="ECO:0000256" key="6">
    <source>
        <dbReference type="ARBA" id="ARBA00022989"/>
    </source>
</evidence>
<sequence length="619" mass="67524">MSHSVKPQHSQRHRAGHAAHHHSATQSTLNRFKFWQYGLLALIFITCLIQAIPSFYGDIPALSIHSDKQSPVSQQTVVNALNDAKIPYRQITQTDGDLDLQFADINAQQQAKTLLSKTLPRKTELTVQYVSAAPTWFDKLGAHPVKLGLDLRGGVQLLLFVDLDAVYHHQQDALKTSIENAMRDARIRPIRIAQINPTELVVKGDDDTLNAALKTVVLDYQSNWHVVPESDGLHFVLNEQSQQQLANAAMSQNITTLRQRIGELGIVEASVQRQGANHIRIELPGVHDPKQAKSVIGATASLAFYQLADYSRNQLPDNNGQMVRLANKPLLGGDHIIDANAATDEMGRPQVGIQLDSSGGEQMLRFSRSHIGQPMATVYTEYNSDNQGKLVAESRVINVATIQSALSTNFRITGLDNQQEAKQLAMLLRAGALTAPVQIVEERAIGPTLGASNIHAGMSALALGMGGMAIFMIFWYRRFGWVAVLALMANLVMQVGLLVMVPGAVLTLPGIAGLVLTVGMAVDTNVLIFERIRDKLREGASLALSIDFGYRAAFRTIFDANLTTLLSAACLYAIGSGPLQGFATTLILGLIASMITGIWGTRAIINPLWGRDQRHQVTI</sequence>
<dbReference type="NCBIfam" id="NF009545">
    <property type="entry name" value="PRK12933.1"/>
    <property type="match status" value="1"/>
</dbReference>
<name>A0ABN8DTV7_9VIBR</name>
<dbReference type="InterPro" id="IPR054384">
    <property type="entry name" value="SecDF_P1_head"/>
</dbReference>
<feature type="region of interest" description="Disordered" evidence="10">
    <location>
        <begin position="1"/>
        <end position="22"/>
    </location>
</feature>
<comment type="subcellular location">
    <subcellularLocation>
        <location evidence="1 9">Cell membrane</location>
        <topology evidence="1 9">Multi-pass membrane protein</topology>
    </subcellularLocation>
</comment>
<keyword evidence="4 9" id="KW-0812">Transmembrane</keyword>
<organism evidence="15 16">
    <name type="scientific">Vibrio stylophorae</name>
    <dbReference type="NCBI Taxonomy" id="659351"/>
    <lineage>
        <taxon>Bacteria</taxon>
        <taxon>Pseudomonadati</taxon>
        <taxon>Pseudomonadota</taxon>
        <taxon>Gammaproteobacteria</taxon>
        <taxon>Vibrionales</taxon>
        <taxon>Vibrionaceae</taxon>
        <taxon>Vibrio</taxon>
    </lineage>
</organism>
<feature type="transmembrane region" description="Helical" evidence="9">
    <location>
        <begin position="581"/>
        <end position="605"/>
    </location>
</feature>
<dbReference type="HAMAP" id="MF_01463_B">
    <property type="entry name" value="SecD_B"/>
    <property type="match status" value="1"/>
</dbReference>
<dbReference type="Gene3D" id="3.30.70.3400">
    <property type="match status" value="2"/>
</dbReference>
<keyword evidence="7 9" id="KW-0811">Translocation</keyword>
<dbReference type="NCBIfam" id="TIGR01129">
    <property type="entry name" value="secD"/>
    <property type="match status" value="1"/>
</dbReference>
<feature type="domain" description="SecDF P1 head subdomain" evidence="14">
    <location>
        <begin position="318"/>
        <end position="435"/>
    </location>
</feature>
<evidence type="ECO:0000259" key="14">
    <source>
        <dbReference type="Pfam" id="PF22599"/>
    </source>
</evidence>
<dbReference type="InterPro" id="IPR022813">
    <property type="entry name" value="SecD/SecF_arch_bac"/>
</dbReference>
<protein>
    <recommendedName>
        <fullName evidence="9">Protein translocase subunit SecD</fullName>
    </recommendedName>
</protein>
<feature type="transmembrane region" description="Helical" evidence="9">
    <location>
        <begin position="511"/>
        <end position="532"/>
    </location>
</feature>
<keyword evidence="2 9" id="KW-0813">Transport</keyword>
<dbReference type="Pfam" id="PF13721">
    <property type="entry name" value="SecD-TM1"/>
    <property type="match status" value="1"/>
</dbReference>
<feature type="domain" description="SecD export protein N-terminal TM" evidence="12">
    <location>
        <begin position="29"/>
        <end position="122"/>
    </location>
</feature>
<keyword evidence="6 9" id="KW-1133">Transmembrane helix</keyword>
<dbReference type="Pfam" id="PF22599">
    <property type="entry name" value="SecDF_P1_head"/>
    <property type="match status" value="1"/>
</dbReference>
<dbReference type="Pfam" id="PF21760">
    <property type="entry name" value="SecD_1st"/>
    <property type="match status" value="1"/>
</dbReference>
<evidence type="ECO:0000256" key="2">
    <source>
        <dbReference type="ARBA" id="ARBA00022448"/>
    </source>
</evidence>
<dbReference type="Gene3D" id="3.30.1360.200">
    <property type="match status" value="1"/>
</dbReference>
<comment type="function">
    <text evidence="9">Part of the Sec protein translocase complex. Interacts with the SecYEG preprotein conducting channel. SecDF uses the proton motive force (PMF) to complete protein translocation after the ATP-dependent function of SecA.</text>
</comment>
<dbReference type="Gene3D" id="1.20.1640.10">
    <property type="entry name" value="Multidrug efflux transporter AcrB transmembrane domain"/>
    <property type="match status" value="1"/>
</dbReference>
<keyword evidence="16" id="KW-1185">Reference proteome</keyword>
<evidence type="ECO:0000259" key="11">
    <source>
        <dbReference type="Pfam" id="PF02355"/>
    </source>
</evidence>
<gene>
    <name evidence="15" type="primary">secD_1</name>
    <name evidence="9" type="synonym">secD</name>
    <name evidence="15" type="ORF">VST7929_00659</name>
</gene>
<evidence type="ECO:0000256" key="3">
    <source>
        <dbReference type="ARBA" id="ARBA00022475"/>
    </source>
</evidence>
<comment type="similarity">
    <text evidence="9">Belongs to the SecD/SecF family. SecD subfamily.</text>
</comment>
<dbReference type="InterPro" id="IPR048634">
    <property type="entry name" value="SecD_SecF_C"/>
</dbReference>
<evidence type="ECO:0000256" key="7">
    <source>
        <dbReference type="ARBA" id="ARBA00023010"/>
    </source>
</evidence>
<dbReference type="InterPro" id="IPR048631">
    <property type="entry name" value="SecD_1st"/>
</dbReference>
<dbReference type="InterPro" id="IPR005791">
    <property type="entry name" value="SecD"/>
</dbReference>
<dbReference type="PANTHER" id="PTHR30081">
    <property type="entry name" value="PROTEIN-EXPORT MEMBRANE PROTEIN SEC"/>
    <property type="match status" value="1"/>
</dbReference>
<reference evidence="15" key="1">
    <citation type="submission" date="2021-11" db="EMBL/GenBank/DDBJ databases">
        <authorList>
            <person name="Rodrigo-Torres L."/>
            <person name="Arahal R. D."/>
            <person name="Lucena T."/>
        </authorList>
    </citation>
    <scope>NUCLEOTIDE SEQUENCE</scope>
    <source>
        <strain evidence="15">CECT 7929</strain>
    </source>
</reference>